<dbReference type="EMBL" id="CAJOBF010011300">
    <property type="protein sequence ID" value="CAF4304215.1"/>
    <property type="molecule type" value="Genomic_DNA"/>
</dbReference>
<gene>
    <name evidence="5" type="ORF">UXM345_LOCUS33587</name>
</gene>
<protein>
    <recommendedName>
        <fullName evidence="4">FLYWCH-type domain-containing protein</fullName>
    </recommendedName>
</protein>
<dbReference type="GO" id="GO:0008270">
    <property type="term" value="F:zinc ion binding"/>
    <property type="evidence" value="ECO:0007669"/>
    <property type="project" value="UniProtKB-KW"/>
</dbReference>
<dbReference type="Gene3D" id="2.20.25.240">
    <property type="match status" value="1"/>
</dbReference>
<keyword evidence="2" id="KW-0863">Zinc-finger</keyword>
<dbReference type="AlphaFoldDB" id="A0A820IBH3"/>
<evidence type="ECO:0000259" key="4">
    <source>
        <dbReference type="Pfam" id="PF04500"/>
    </source>
</evidence>
<proteinExistence type="predicted"/>
<evidence type="ECO:0000256" key="3">
    <source>
        <dbReference type="ARBA" id="ARBA00022833"/>
    </source>
</evidence>
<dbReference type="Pfam" id="PF04500">
    <property type="entry name" value="FLYWCH"/>
    <property type="match status" value="1"/>
</dbReference>
<keyword evidence="1" id="KW-0479">Metal-binding</keyword>
<dbReference type="InterPro" id="IPR007588">
    <property type="entry name" value="Znf_FLYWCH"/>
</dbReference>
<evidence type="ECO:0000256" key="2">
    <source>
        <dbReference type="ARBA" id="ARBA00022771"/>
    </source>
</evidence>
<evidence type="ECO:0000313" key="5">
    <source>
        <dbReference type="EMBL" id="CAF4304215.1"/>
    </source>
</evidence>
<reference evidence="5" key="1">
    <citation type="submission" date="2021-02" db="EMBL/GenBank/DDBJ databases">
        <authorList>
            <person name="Nowell W R."/>
        </authorList>
    </citation>
    <scope>NUCLEOTIDE SEQUENCE</scope>
</reference>
<name>A0A820IBH3_9BILA</name>
<evidence type="ECO:0000313" key="6">
    <source>
        <dbReference type="Proteomes" id="UP000663842"/>
    </source>
</evidence>
<sequence>MNATIESSDKENIKISFVKSNKGQSLLLLNDYLYECNKKTSTKKYWQCISNGCTVYLHTDTNDKYLGGDVPEHDHESNPELVEVRQVRQKIKERALQEIIPISIIYEQETSKASISLTTLAILPTSHEIYPSVAKARQKVVPLLPNCCSFDIPDDYKHAIDGNRFLLADELLARRERLLIFASDHQLDLLFQSPVIYMDGTFSKSPPHFMQVYHVYFVCSEAKERGKVFSPITIMSDFESGVIPVLKSEFPSSKHYGCFFHFCQAAYRQIQHLGKQKDYSSNESFRLLCRKLMALALMPYEQVINSFNEIQADADLLPDHPMEELLLYFEKNWLNIIDLWNVSACDSRTNNVCEGEMTNTVSNISFF</sequence>
<dbReference type="Proteomes" id="UP000663842">
    <property type="component" value="Unassembled WGS sequence"/>
</dbReference>
<accession>A0A820IBH3</accession>
<evidence type="ECO:0000256" key="1">
    <source>
        <dbReference type="ARBA" id="ARBA00022723"/>
    </source>
</evidence>
<keyword evidence="3" id="KW-0862">Zinc</keyword>
<feature type="domain" description="FLYWCH-type" evidence="4">
    <location>
        <begin position="17"/>
        <end position="66"/>
    </location>
</feature>
<comment type="caution">
    <text evidence="5">The sequence shown here is derived from an EMBL/GenBank/DDBJ whole genome shotgun (WGS) entry which is preliminary data.</text>
</comment>
<organism evidence="5 6">
    <name type="scientific">Rotaria magnacalcarata</name>
    <dbReference type="NCBI Taxonomy" id="392030"/>
    <lineage>
        <taxon>Eukaryota</taxon>
        <taxon>Metazoa</taxon>
        <taxon>Spiralia</taxon>
        <taxon>Gnathifera</taxon>
        <taxon>Rotifera</taxon>
        <taxon>Eurotatoria</taxon>
        <taxon>Bdelloidea</taxon>
        <taxon>Philodinida</taxon>
        <taxon>Philodinidae</taxon>
        <taxon>Rotaria</taxon>
    </lineage>
</organism>